<dbReference type="EMBL" id="BQKY01000002">
    <property type="protein sequence ID" value="GJN88025.1"/>
    <property type="molecule type" value="Genomic_DNA"/>
</dbReference>
<evidence type="ECO:0000256" key="1">
    <source>
        <dbReference type="SAM" id="MobiDB-lite"/>
    </source>
</evidence>
<gene>
    <name evidence="2" type="ORF">Rhopal_000981-T1</name>
</gene>
<proteinExistence type="predicted"/>
<feature type="region of interest" description="Disordered" evidence="1">
    <location>
        <begin position="426"/>
        <end position="449"/>
    </location>
</feature>
<name>A0AAV5G6G4_9BASI</name>
<reference evidence="2 3" key="1">
    <citation type="submission" date="2021-12" db="EMBL/GenBank/DDBJ databases">
        <title>High titer production of polyol ester of fatty acids by Rhodotorula paludigena BS15 towards product separation-free biomass refinery.</title>
        <authorList>
            <person name="Mano J."/>
            <person name="Ono H."/>
            <person name="Tanaka T."/>
            <person name="Naito K."/>
            <person name="Sushida H."/>
            <person name="Ike M."/>
            <person name="Tokuyasu K."/>
            <person name="Kitaoka M."/>
        </authorList>
    </citation>
    <scope>NUCLEOTIDE SEQUENCE [LARGE SCALE GENOMIC DNA]</scope>
    <source>
        <strain evidence="2 3">BS15</strain>
    </source>
</reference>
<feature type="compositionally biased region" description="Low complexity" evidence="1">
    <location>
        <begin position="374"/>
        <end position="383"/>
    </location>
</feature>
<accession>A0AAV5G6G4</accession>
<protein>
    <recommendedName>
        <fullName evidence="4">Proteophosphoglycan ppg4</fullName>
    </recommendedName>
</protein>
<organism evidence="2 3">
    <name type="scientific">Rhodotorula paludigena</name>
    <dbReference type="NCBI Taxonomy" id="86838"/>
    <lineage>
        <taxon>Eukaryota</taxon>
        <taxon>Fungi</taxon>
        <taxon>Dikarya</taxon>
        <taxon>Basidiomycota</taxon>
        <taxon>Pucciniomycotina</taxon>
        <taxon>Microbotryomycetes</taxon>
        <taxon>Sporidiobolales</taxon>
        <taxon>Sporidiobolaceae</taxon>
        <taxon>Rhodotorula</taxon>
    </lineage>
</organism>
<dbReference type="Proteomes" id="UP001342314">
    <property type="component" value="Unassembled WGS sequence"/>
</dbReference>
<comment type="caution">
    <text evidence="2">The sequence shown here is derived from an EMBL/GenBank/DDBJ whole genome shotgun (WGS) entry which is preliminary data.</text>
</comment>
<dbReference type="AlphaFoldDB" id="A0AAV5G6G4"/>
<evidence type="ECO:0000313" key="3">
    <source>
        <dbReference type="Proteomes" id="UP001342314"/>
    </source>
</evidence>
<feature type="region of interest" description="Disordered" evidence="1">
    <location>
        <begin position="291"/>
        <end position="352"/>
    </location>
</feature>
<feature type="region of interest" description="Disordered" evidence="1">
    <location>
        <begin position="372"/>
        <end position="401"/>
    </location>
</feature>
<feature type="compositionally biased region" description="Low complexity" evidence="1">
    <location>
        <begin position="432"/>
        <end position="448"/>
    </location>
</feature>
<evidence type="ECO:0000313" key="2">
    <source>
        <dbReference type="EMBL" id="GJN88025.1"/>
    </source>
</evidence>
<feature type="region of interest" description="Disordered" evidence="1">
    <location>
        <begin position="218"/>
        <end position="245"/>
    </location>
</feature>
<keyword evidence="3" id="KW-1185">Reference proteome</keyword>
<evidence type="ECO:0008006" key="4">
    <source>
        <dbReference type="Google" id="ProtNLM"/>
    </source>
</evidence>
<sequence length="611" mass="65566">MARKDDKATAVTRRSLPSGFALHLGNTGNVQLSRTQQVALVALELAQADADAHSLNSARFNAEQGATTFSDGSSDALNEQRRFNKVEYPQQAHHPYIALKPLPLDGAEKNRMAAFDWTAYQPVAHGPSAAVKGKGRATEYEAQEDGASRSADWQEYLQAAHTTVDDLGNLHLASPTQLSTQRLSVASDTPSTIAFPAIDPVFDLRGPAFVATSVPRGLSPIPEAGTPELDFTNPFGGPKGGTGHALRQFASTSTIQARPALHVNPSLPPSRKPSDLSLSVYSRGSYAAPELDEYESPPATTPAPRSHFSPDTPLPLSTNEGLAISGADLTPPPPPDVYAPTESNVPLDPLPTPTLPSQYALLSKPSFSGFRFPSTSSNKSSSTLATAEDTPPSPLFDRSYPPGLSSSVTVATSTFEPALSTSSDECASVSGAVPQAEAPEVPSEAAPFEPERGQWRRNWRWSLVPSVRERALSEVEPDWIAPSRALTADERADQAKRQAGKELVEIQLELPAARDEIDEAAPIAQVLSRSVPIRLVPPTWASHKALPPIPDNASIFSDSASLAPGEEVVRVEVYCQRELVRKTRNQRERVVIERTLLYGEEAQEALRGGIV</sequence>